<comment type="caution">
    <text evidence="3">The sequence shown here is derived from an EMBL/GenBank/DDBJ whole genome shotgun (WGS) entry which is preliminary data.</text>
</comment>
<dbReference type="CDD" id="cd19958">
    <property type="entry name" value="pyocin_knob"/>
    <property type="match status" value="1"/>
</dbReference>
<organism evidence="3 4">
    <name type="scientific">Rodentibacter pneumotropicus</name>
    <dbReference type="NCBI Taxonomy" id="758"/>
    <lineage>
        <taxon>Bacteria</taxon>
        <taxon>Pseudomonadati</taxon>
        <taxon>Pseudomonadota</taxon>
        <taxon>Gammaproteobacteria</taxon>
        <taxon>Pasteurellales</taxon>
        <taxon>Pasteurellaceae</taxon>
        <taxon>Rodentibacter</taxon>
    </lineage>
</organism>
<dbReference type="GO" id="GO:0019062">
    <property type="term" value="P:virion attachment to host cell"/>
    <property type="evidence" value="ECO:0007669"/>
    <property type="project" value="InterPro"/>
</dbReference>
<dbReference type="RefSeq" id="WP_136123793.1">
    <property type="nucleotide sequence ID" value="NZ_QXNI01000050.1"/>
</dbReference>
<sequence length="809" mass="87232">MASLITPQFERYIAEQTIAGGTVQFDEFIFANVPGLNENNLAQHLTMPTAAQIVHRQAVSQSGVINENAVVYSVTVGTEVGDFDFNFIGLINKSKNLLAVAIQTAPVKKTRNKNAVQGNSITRNILLEFTGAKALTGISVNANTWQIDFTVRLHGLDEKIRLTNRDLYGRAVFFDEGFLVRRKTGNQFTLQPGVAYVEGVRMNLGAVHNITANNLPCSIYADVVHHCTVTGEYQTEIKYLTTPKDDYVDTANRQHYVQILADIDRQGNVTDRRLLSPFLGINPLELDDTTENTKDQRGHTHKLPIASTAKRGIVKLFSGFDSDSEDMAFTAKGAKGLKALIDALRSYVTTSFILNSKKSNAVNSASSDTVATSLAAKTAYDKAVSADNNANRRAFGLALSNEDLNSVTASGIYGQSLNSNSTSDRHYPIQQAGMLIVTGSSGYGAQQLYTPFDVNHIYARGRNANQGWNDWKRIDGLDKVSKSGDTMSGMLGINSSGEVYRIGGNNWSKKIHLSGDSVIGNEICAIGFNNNGGLHLGGKPNDAEFNASLDKSRLWTKGDVVTKYGASLNSALMRTGGTMTGNLIIDTTDSLLKGKRSGVNKYAVGLRNSTSNDVVVVNYTDNTALELLANSVYSNKTLVAPGMILEGADWTGFNLKNLSGRYVRVEGNPHSAENMLTIVYRETDGTNINTVSLRKKGGTVALLDDIKTNEQLLWQGSSNNAITVNLPADTGTLFVCVTKSTGAGTINDMWLSAPIGNCNNTHIGDQDAGGTAGDYNFSMSVKLTKAGRALTLTPSGARKPIIKKVVVGV</sequence>
<evidence type="ECO:0000313" key="3">
    <source>
        <dbReference type="EMBL" id="THA08074.1"/>
    </source>
</evidence>
<evidence type="ECO:0000313" key="4">
    <source>
        <dbReference type="Proteomes" id="UP000306758"/>
    </source>
</evidence>
<gene>
    <name evidence="3" type="ORF">D3M78_08385</name>
</gene>
<dbReference type="AlphaFoldDB" id="A0A4S2PWH8"/>
<reference evidence="3 4" key="1">
    <citation type="journal article" date="2019" name="Vet. Microbiol.">
        <title>Development of multi locus sequence typing (MLST) of Rodentibacter pneumotropicus.</title>
        <authorList>
            <person name="Adhikary S."/>
            <person name="Bisgaard M."/>
            <person name="Boot R."/>
            <person name="Benga L."/>
            <person name="Nicklas W."/>
            <person name="Christensen H."/>
        </authorList>
    </citation>
    <scope>NUCLEOTIDE SEQUENCE [LARGE SCALE GENOMIC DNA]</scope>
    <source>
        <strain evidence="3 4">Ac84</strain>
    </source>
</reference>
<dbReference type="EMBL" id="QXNI01000050">
    <property type="protein sequence ID" value="THA08074.1"/>
    <property type="molecule type" value="Genomic_DNA"/>
</dbReference>
<dbReference type="InterPro" id="IPR048388">
    <property type="entry name" value="Gp37_trimer"/>
</dbReference>
<dbReference type="Proteomes" id="UP000306758">
    <property type="component" value="Unassembled WGS sequence"/>
</dbReference>
<protein>
    <recommendedName>
        <fullName evidence="5">Phage tail protein</fullName>
    </recommendedName>
</protein>
<evidence type="ECO:0008006" key="5">
    <source>
        <dbReference type="Google" id="ProtNLM"/>
    </source>
</evidence>
<dbReference type="InterPro" id="IPR022225">
    <property type="entry name" value="Phage_tail_fibre_N"/>
</dbReference>
<dbReference type="Pfam" id="PF12571">
    <property type="entry name" value="Phage_tail_fib"/>
    <property type="match status" value="1"/>
</dbReference>
<feature type="domain" description="Tail fibre protein gp37 trimerization region" evidence="2">
    <location>
        <begin position="591"/>
        <end position="643"/>
    </location>
</feature>
<accession>A0A4S2PWH8</accession>
<dbReference type="Pfam" id="PF03406">
    <property type="entry name" value="Phage_fiber_2"/>
    <property type="match status" value="1"/>
</dbReference>
<feature type="domain" description="Phage tail fibre protein N-terminal" evidence="1">
    <location>
        <begin position="3"/>
        <end position="156"/>
    </location>
</feature>
<evidence type="ECO:0000259" key="1">
    <source>
        <dbReference type="Pfam" id="PF12571"/>
    </source>
</evidence>
<dbReference type="InterPro" id="IPR005068">
    <property type="entry name" value="Phage_lambda_Stf-r2"/>
</dbReference>
<dbReference type="Pfam" id="PF20744">
    <property type="entry name" value="gp37_trimer"/>
    <property type="match status" value="1"/>
</dbReference>
<dbReference type="Gene3D" id="6.20.80.10">
    <property type="match status" value="1"/>
</dbReference>
<dbReference type="GO" id="GO:0046718">
    <property type="term" value="P:symbiont entry into host cell"/>
    <property type="evidence" value="ECO:0007669"/>
    <property type="project" value="InterPro"/>
</dbReference>
<proteinExistence type="predicted"/>
<name>A0A4S2PWH8_9PAST</name>
<evidence type="ECO:0000259" key="2">
    <source>
        <dbReference type="Pfam" id="PF20744"/>
    </source>
</evidence>